<proteinExistence type="predicted"/>
<name>A0A6G4ASN1_9ACTN</name>
<dbReference type="Proteomes" id="UP000476310">
    <property type="component" value="Unassembled WGS sequence"/>
</dbReference>
<gene>
    <name evidence="1" type="ORF">G4H13_40600</name>
</gene>
<comment type="caution">
    <text evidence="1">The sequence shown here is derived from an EMBL/GenBank/DDBJ whole genome shotgun (WGS) entry which is preliminary data.</text>
</comment>
<organism evidence="1 2">
    <name type="scientific">Streptomyces rhizosphaericus</name>
    <dbReference type="NCBI Taxonomy" id="114699"/>
    <lineage>
        <taxon>Bacteria</taxon>
        <taxon>Bacillati</taxon>
        <taxon>Actinomycetota</taxon>
        <taxon>Actinomycetes</taxon>
        <taxon>Kitasatosporales</taxon>
        <taxon>Streptomycetaceae</taxon>
        <taxon>Streptomyces</taxon>
        <taxon>Streptomyces violaceusniger group</taxon>
    </lineage>
</organism>
<dbReference type="RefSeq" id="WP_164435419.1">
    <property type="nucleotide sequence ID" value="NZ_JAAIKT010000083.1"/>
</dbReference>
<accession>A0A6G4ASN1</accession>
<reference evidence="1" key="1">
    <citation type="submission" date="2020-02" db="EMBL/GenBank/DDBJ databases">
        <title>A new Streptomyces sp. for controlling soil-borne diseases.</title>
        <authorList>
            <person name="Li X."/>
            <person name="Tian Y."/>
            <person name="Gao K."/>
        </authorList>
    </citation>
    <scope>NUCLEOTIDE SEQUENCE [LARGE SCALE GENOMIC DNA]</scope>
    <source>
        <strain evidence="1">0250</strain>
    </source>
</reference>
<evidence type="ECO:0000313" key="2">
    <source>
        <dbReference type="Proteomes" id="UP000476310"/>
    </source>
</evidence>
<dbReference type="AlphaFoldDB" id="A0A6G4ASN1"/>
<evidence type="ECO:0000313" key="1">
    <source>
        <dbReference type="EMBL" id="NEW76486.1"/>
    </source>
</evidence>
<sequence length="193" mass="22252">MQVWERLLDEYDITVGFATVHRYMSDDPFKNPDTLTRHPERTAGNFLAVTRQTFQGDVFKHYRALLTTVQRDPAQHGLDGTFATNTAFILGLDAGTSWNMLTGFQEWLVVRLGRGHDLTWPVLVRHLSPSGWTHPLTSHTDTEAVTTLYLLLREYFDQREQADGLATIFKDYQSWLTTQAWYQFEAPQANQIT</sequence>
<keyword evidence="2" id="KW-1185">Reference proteome</keyword>
<protein>
    <submittedName>
        <fullName evidence="1">Uncharacterized protein</fullName>
    </submittedName>
</protein>
<dbReference type="EMBL" id="JAAIKT010000083">
    <property type="protein sequence ID" value="NEW76486.1"/>
    <property type="molecule type" value="Genomic_DNA"/>
</dbReference>